<dbReference type="PATRIC" id="fig|1719120.3.peg.1340"/>
<name>A0A0P8E1S3_9EURY</name>
<accession>A0A0P8E1S3</accession>
<protein>
    <submittedName>
        <fullName evidence="2">DNA topoisomerase VI subunit A</fullName>
        <ecNumber evidence="2">5.99.1.3</ecNumber>
    </submittedName>
</protein>
<dbReference type="InterPro" id="IPR036078">
    <property type="entry name" value="Spo11/TopoVI_A_sf"/>
</dbReference>
<dbReference type="EMBL" id="LKCM01000104">
    <property type="protein sequence ID" value="KPQ44187.1"/>
    <property type="molecule type" value="Genomic_DNA"/>
</dbReference>
<dbReference type="GO" id="GO:0005694">
    <property type="term" value="C:chromosome"/>
    <property type="evidence" value="ECO:0007669"/>
    <property type="project" value="InterPro"/>
</dbReference>
<dbReference type="Gene3D" id="3.40.1360.10">
    <property type="match status" value="1"/>
</dbReference>
<reference evidence="2 3" key="1">
    <citation type="submission" date="2015-09" db="EMBL/GenBank/DDBJ databases">
        <title>A metagenomics-based metabolic model of nitrate-dependent anaerobic oxidation of methane by Methanoperedens-like archaea.</title>
        <authorList>
            <person name="Arshad A."/>
            <person name="Speth D.R."/>
            <person name="De Graaf R.M."/>
            <person name="Op Den Camp H.J."/>
            <person name="Jetten M.S."/>
            <person name="Welte C.U."/>
        </authorList>
    </citation>
    <scope>NUCLEOTIDE SEQUENCE [LARGE SCALE GENOMIC DNA]</scope>
</reference>
<evidence type="ECO:0000313" key="3">
    <source>
        <dbReference type="Proteomes" id="UP000050360"/>
    </source>
</evidence>
<dbReference type="AlphaFoldDB" id="A0A0P8E1S3"/>
<evidence type="ECO:0000259" key="1">
    <source>
        <dbReference type="Pfam" id="PF21180"/>
    </source>
</evidence>
<keyword evidence="2" id="KW-0413">Isomerase</keyword>
<dbReference type="GO" id="GO:0016853">
    <property type="term" value="F:isomerase activity"/>
    <property type="evidence" value="ECO:0007669"/>
    <property type="project" value="UniProtKB-KW"/>
</dbReference>
<dbReference type="GO" id="GO:0003677">
    <property type="term" value="F:DNA binding"/>
    <property type="evidence" value="ECO:0007669"/>
    <property type="project" value="InterPro"/>
</dbReference>
<evidence type="ECO:0000313" key="2">
    <source>
        <dbReference type="EMBL" id="KPQ44187.1"/>
    </source>
</evidence>
<dbReference type="InterPro" id="IPR034136">
    <property type="entry name" value="TOPRIM_Topo6A/Spo11"/>
</dbReference>
<dbReference type="Pfam" id="PF21180">
    <property type="entry name" value="TOP6A-Spo11_Toprim"/>
    <property type="match status" value="1"/>
</dbReference>
<gene>
    <name evidence="2" type="ORF">MPEBLZ_01250</name>
</gene>
<proteinExistence type="predicted"/>
<dbReference type="Proteomes" id="UP000050360">
    <property type="component" value="Unassembled WGS sequence"/>
</dbReference>
<feature type="domain" description="Topoisomerase 6 subunit A/Spo11 TOPRIM" evidence="1">
    <location>
        <begin position="3"/>
        <end position="35"/>
    </location>
</feature>
<organism evidence="2 3">
    <name type="scientific">Candidatus Methanoperedens nitratireducens</name>
    <dbReference type="NCBI Taxonomy" id="1392998"/>
    <lineage>
        <taxon>Archaea</taxon>
        <taxon>Methanobacteriati</taxon>
        <taxon>Methanobacteriota</taxon>
        <taxon>Stenosarchaea group</taxon>
        <taxon>Methanomicrobia</taxon>
        <taxon>Methanosarcinales</taxon>
        <taxon>ANME-2 cluster</taxon>
        <taxon>Candidatus Methanoperedentaceae</taxon>
        <taxon>Candidatus Methanoperedens</taxon>
    </lineage>
</organism>
<comment type="caution">
    <text evidence="2">The sequence shown here is derived from an EMBL/GenBank/DDBJ whole genome shotgun (WGS) entry which is preliminary data.</text>
</comment>
<dbReference type="EC" id="5.99.1.3" evidence="2"/>
<dbReference type="SUPFAM" id="SSF56726">
    <property type="entry name" value="DNA topoisomerase IV, alpha subunit"/>
    <property type="match status" value="1"/>
</dbReference>
<sequence length="41" mass="4652">MAIPLMLKIGKKAEQQAFARKGPDYVTDKYLPERLTEMGVI</sequence>